<keyword evidence="2" id="KW-1185">Reference proteome</keyword>
<proteinExistence type="predicted"/>
<dbReference type="EMBL" id="CAJVQB010000036">
    <property type="protein sequence ID" value="CAG8460160.1"/>
    <property type="molecule type" value="Genomic_DNA"/>
</dbReference>
<evidence type="ECO:0000313" key="1">
    <source>
        <dbReference type="EMBL" id="CAG8460160.1"/>
    </source>
</evidence>
<name>A0ABN7TY90_GIGMA</name>
<evidence type="ECO:0000313" key="2">
    <source>
        <dbReference type="Proteomes" id="UP000789901"/>
    </source>
</evidence>
<sequence length="119" mass="14054">MYNSNKNNYENKYEVVYETAILANIQKSTNVWAKPFKEYVNDTHPEVDLETFQNKVIATSLLSIFIIKARTQNNNEYAFDSLHVGVCTINRYFQTTFKHKPISIHNDFEFKKFYKILDG</sequence>
<accession>A0ABN7TY90</accession>
<reference evidence="1 2" key="1">
    <citation type="submission" date="2021-06" db="EMBL/GenBank/DDBJ databases">
        <authorList>
            <person name="Kallberg Y."/>
            <person name="Tangrot J."/>
            <person name="Rosling A."/>
        </authorList>
    </citation>
    <scope>NUCLEOTIDE SEQUENCE [LARGE SCALE GENOMIC DNA]</scope>
    <source>
        <strain evidence="1 2">120-4 pot B 10/14</strain>
    </source>
</reference>
<gene>
    <name evidence="1" type="ORF">GMARGA_LOCUS264</name>
</gene>
<protein>
    <submittedName>
        <fullName evidence="1">45523_t:CDS:1</fullName>
    </submittedName>
</protein>
<organism evidence="1 2">
    <name type="scientific">Gigaspora margarita</name>
    <dbReference type="NCBI Taxonomy" id="4874"/>
    <lineage>
        <taxon>Eukaryota</taxon>
        <taxon>Fungi</taxon>
        <taxon>Fungi incertae sedis</taxon>
        <taxon>Mucoromycota</taxon>
        <taxon>Glomeromycotina</taxon>
        <taxon>Glomeromycetes</taxon>
        <taxon>Diversisporales</taxon>
        <taxon>Gigasporaceae</taxon>
        <taxon>Gigaspora</taxon>
    </lineage>
</organism>
<comment type="caution">
    <text evidence="1">The sequence shown here is derived from an EMBL/GenBank/DDBJ whole genome shotgun (WGS) entry which is preliminary data.</text>
</comment>
<dbReference type="Proteomes" id="UP000789901">
    <property type="component" value="Unassembled WGS sequence"/>
</dbReference>